<feature type="chain" id="PRO_5043317218" description="Tyrosinase copper-binding domain-containing protein" evidence="1">
    <location>
        <begin position="16"/>
        <end position="167"/>
    </location>
</feature>
<evidence type="ECO:0000313" key="3">
    <source>
        <dbReference type="Proteomes" id="UP001321760"/>
    </source>
</evidence>
<name>A0AAV9GPR2_9PEZI</name>
<reference evidence="2" key="2">
    <citation type="submission" date="2023-05" db="EMBL/GenBank/DDBJ databases">
        <authorList>
            <consortium name="Lawrence Berkeley National Laboratory"/>
            <person name="Steindorff A."/>
            <person name="Hensen N."/>
            <person name="Bonometti L."/>
            <person name="Westerberg I."/>
            <person name="Brannstrom I.O."/>
            <person name="Guillou S."/>
            <person name="Cros-Aarteil S."/>
            <person name="Calhoun S."/>
            <person name="Haridas S."/>
            <person name="Kuo A."/>
            <person name="Mondo S."/>
            <person name="Pangilinan J."/>
            <person name="Riley R."/>
            <person name="Labutti K."/>
            <person name="Andreopoulos B."/>
            <person name="Lipzen A."/>
            <person name="Chen C."/>
            <person name="Yanf M."/>
            <person name="Daum C."/>
            <person name="Ng V."/>
            <person name="Clum A."/>
            <person name="Ohm R."/>
            <person name="Martin F."/>
            <person name="Silar P."/>
            <person name="Natvig D."/>
            <person name="Lalanne C."/>
            <person name="Gautier V."/>
            <person name="Ament-Velasquez S.L."/>
            <person name="Kruys A."/>
            <person name="Hutchinson M.I."/>
            <person name="Powell A.J."/>
            <person name="Barry K."/>
            <person name="Miller A.N."/>
            <person name="Grigoriev I.V."/>
            <person name="Debuchy R."/>
            <person name="Gladieux P."/>
            <person name="Thoren M.H."/>
            <person name="Johannesson H."/>
        </authorList>
    </citation>
    <scope>NUCLEOTIDE SEQUENCE</scope>
    <source>
        <strain evidence="2">PSN243</strain>
    </source>
</reference>
<protein>
    <recommendedName>
        <fullName evidence="4">Tyrosinase copper-binding domain-containing protein</fullName>
    </recommendedName>
</protein>
<reference evidence="2" key="1">
    <citation type="journal article" date="2023" name="Mol. Phylogenet. Evol.">
        <title>Genome-scale phylogeny and comparative genomics of the fungal order Sordariales.</title>
        <authorList>
            <person name="Hensen N."/>
            <person name="Bonometti L."/>
            <person name="Westerberg I."/>
            <person name="Brannstrom I.O."/>
            <person name="Guillou S."/>
            <person name="Cros-Aarteil S."/>
            <person name="Calhoun S."/>
            <person name="Haridas S."/>
            <person name="Kuo A."/>
            <person name="Mondo S."/>
            <person name="Pangilinan J."/>
            <person name="Riley R."/>
            <person name="LaButti K."/>
            <person name="Andreopoulos B."/>
            <person name="Lipzen A."/>
            <person name="Chen C."/>
            <person name="Yan M."/>
            <person name="Daum C."/>
            <person name="Ng V."/>
            <person name="Clum A."/>
            <person name="Steindorff A."/>
            <person name="Ohm R.A."/>
            <person name="Martin F."/>
            <person name="Silar P."/>
            <person name="Natvig D.O."/>
            <person name="Lalanne C."/>
            <person name="Gautier V."/>
            <person name="Ament-Velasquez S.L."/>
            <person name="Kruys A."/>
            <person name="Hutchinson M.I."/>
            <person name="Powell A.J."/>
            <person name="Barry K."/>
            <person name="Miller A.N."/>
            <person name="Grigoriev I.V."/>
            <person name="Debuchy R."/>
            <person name="Gladieux P."/>
            <person name="Hiltunen Thoren M."/>
            <person name="Johannesson H."/>
        </authorList>
    </citation>
    <scope>NUCLEOTIDE SEQUENCE</scope>
    <source>
        <strain evidence="2">PSN243</strain>
    </source>
</reference>
<keyword evidence="1" id="KW-0732">Signal</keyword>
<dbReference type="Proteomes" id="UP001321760">
    <property type="component" value="Unassembled WGS sequence"/>
</dbReference>
<comment type="caution">
    <text evidence="2">The sequence shown here is derived from an EMBL/GenBank/DDBJ whole genome shotgun (WGS) entry which is preliminary data.</text>
</comment>
<evidence type="ECO:0000256" key="1">
    <source>
        <dbReference type="SAM" id="SignalP"/>
    </source>
</evidence>
<sequence>MKLTALLAFACLSLAIPLPDAAPDAIPVRTADAGPETFPDAFNATASGIEARQGAPCLLKAHWDGDWSEAGWHRFRVRVDASGRTAGGLGTRQMLDEWIMMFDFYTTQHPFPGAIHNPGRWHHSNTIAYGDVSVWFNDLGYINYKNFHQSIVNGFRSKHKCDIDSRW</sequence>
<dbReference type="EMBL" id="MU865936">
    <property type="protein sequence ID" value="KAK4449656.1"/>
    <property type="molecule type" value="Genomic_DNA"/>
</dbReference>
<dbReference type="AlphaFoldDB" id="A0AAV9GPR2"/>
<keyword evidence="3" id="KW-1185">Reference proteome</keyword>
<proteinExistence type="predicted"/>
<gene>
    <name evidence="2" type="ORF">QBC34DRAFT_380114</name>
</gene>
<feature type="signal peptide" evidence="1">
    <location>
        <begin position="1"/>
        <end position="15"/>
    </location>
</feature>
<organism evidence="2 3">
    <name type="scientific">Podospora aff. communis PSN243</name>
    <dbReference type="NCBI Taxonomy" id="3040156"/>
    <lineage>
        <taxon>Eukaryota</taxon>
        <taxon>Fungi</taxon>
        <taxon>Dikarya</taxon>
        <taxon>Ascomycota</taxon>
        <taxon>Pezizomycotina</taxon>
        <taxon>Sordariomycetes</taxon>
        <taxon>Sordariomycetidae</taxon>
        <taxon>Sordariales</taxon>
        <taxon>Podosporaceae</taxon>
        <taxon>Podospora</taxon>
    </lineage>
</organism>
<evidence type="ECO:0000313" key="2">
    <source>
        <dbReference type="EMBL" id="KAK4449656.1"/>
    </source>
</evidence>
<evidence type="ECO:0008006" key="4">
    <source>
        <dbReference type="Google" id="ProtNLM"/>
    </source>
</evidence>
<accession>A0AAV9GPR2</accession>